<dbReference type="InterPro" id="IPR028994">
    <property type="entry name" value="Integrin_alpha_N"/>
</dbReference>
<dbReference type="Pfam" id="PF01839">
    <property type="entry name" value="FG-GAP"/>
    <property type="match status" value="1"/>
</dbReference>
<dbReference type="InterPro" id="IPR013517">
    <property type="entry name" value="FG-GAP"/>
</dbReference>
<dbReference type="SUPFAM" id="SSF69318">
    <property type="entry name" value="Integrin alpha N-terminal domain"/>
    <property type="match status" value="1"/>
</dbReference>
<evidence type="ECO:0008006" key="4">
    <source>
        <dbReference type="Google" id="ProtNLM"/>
    </source>
</evidence>
<evidence type="ECO:0000313" key="2">
    <source>
        <dbReference type="EMBL" id="CAF4146778.1"/>
    </source>
</evidence>
<comment type="caution">
    <text evidence="2">The sequence shown here is derived from an EMBL/GenBank/DDBJ whole genome shotgun (WGS) entry which is preliminary data.</text>
</comment>
<reference evidence="2" key="1">
    <citation type="submission" date="2021-02" db="EMBL/GenBank/DDBJ databases">
        <authorList>
            <person name="Nowell W R."/>
        </authorList>
    </citation>
    <scope>NUCLEOTIDE SEQUENCE</scope>
</reference>
<accession>A0A8S2R344</accession>
<sequence length="76" mass="8253">IFLDPEMVDIFIQDAGFTDSGLHPSAVSVGDFNKDNIPDMAIANMAHGNIDIRLGFDNKTFRDEMIFSTGAGSFPS</sequence>
<keyword evidence="1" id="KW-0732">Signal</keyword>
<feature type="non-terminal residue" evidence="2">
    <location>
        <position position="1"/>
    </location>
</feature>
<evidence type="ECO:0000313" key="3">
    <source>
        <dbReference type="Proteomes" id="UP000676336"/>
    </source>
</evidence>
<evidence type="ECO:0000256" key="1">
    <source>
        <dbReference type="ARBA" id="ARBA00022729"/>
    </source>
</evidence>
<gene>
    <name evidence="2" type="ORF">SMN809_LOCUS19549</name>
</gene>
<protein>
    <recommendedName>
        <fullName evidence="4">VCBS repeat-containing protein</fullName>
    </recommendedName>
</protein>
<dbReference type="AlphaFoldDB" id="A0A8S2R344"/>
<dbReference type="EMBL" id="CAJOBI010009814">
    <property type="protein sequence ID" value="CAF4146778.1"/>
    <property type="molecule type" value="Genomic_DNA"/>
</dbReference>
<organism evidence="2 3">
    <name type="scientific">Rotaria magnacalcarata</name>
    <dbReference type="NCBI Taxonomy" id="392030"/>
    <lineage>
        <taxon>Eukaryota</taxon>
        <taxon>Metazoa</taxon>
        <taxon>Spiralia</taxon>
        <taxon>Gnathifera</taxon>
        <taxon>Rotifera</taxon>
        <taxon>Eurotatoria</taxon>
        <taxon>Bdelloidea</taxon>
        <taxon>Philodinida</taxon>
        <taxon>Philodinidae</taxon>
        <taxon>Rotaria</taxon>
    </lineage>
</organism>
<name>A0A8S2R344_9BILA</name>
<proteinExistence type="predicted"/>
<dbReference type="Proteomes" id="UP000676336">
    <property type="component" value="Unassembled WGS sequence"/>
</dbReference>